<dbReference type="Pfam" id="PF12669">
    <property type="entry name" value="FeoB_associated"/>
    <property type="match status" value="1"/>
</dbReference>
<name>A0A3B0UR10_9ZZZZ</name>
<sequence>MQDIIVWLIVGAAAGYMGLKLINRLRGKSSGCGSCGGCDSTQKGSDIPDLRPDKKKQNK</sequence>
<keyword evidence="2" id="KW-0472">Membrane</keyword>
<proteinExistence type="predicted"/>
<keyword evidence="2" id="KW-0812">Transmembrane</keyword>
<feature type="transmembrane region" description="Helical" evidence="2">
    <location>
        <begin position="6"/>
        <end position="22"/>
    </location>
</feature>
<keyword evidence="2" id="KW-1133">Transmembrane helix</keyword>
<evidence type="ECO:0008006" key="4">
    <source>
        <dbReference type="Google" id="ProtNLM"/>
    </source>
</evidence>
<dbReference type="EMBL" id="UOEX01000030">
    <property type="protein sequence ID" value="VAW33318.1"/>
    <property type="molecule type" value="Genomic_DNA"/>
</dbReference>
<evidence type="ECO:0000256" key="1">
    <source>
        <dbReference type="SAM" id="MobiDB-lite"/>
    </source>
</evidence>
<evidence type="ECO:0000313" key="3">
    <source>
        <dbReference type="EMBL" id="VAW33318.1"/>
    </source>
</evidence>
<accession>A0A3B0UR10</accession>
<reference evidence="3" key="1">
    <citation type="submission" date="2018-06" db="EMBL/GenBank/DDBJ databases">
        <authorList>
            <person name="Zhirakovskaya E."/>
        </authorList>
    </citation>
    <scope>NUCLEOTIDE SEQUENCE</scope>
</reference>
<gene>
    <name evidence="3" type="ORF">MNBD_DELTA03-628</name>
</gene>
<protein>
    <recommendedName>
        <fullName evidence="4">FeoB-associated Cys-rich membrane protein</fullName>
    </recommendedName>
</protein>
<evidence type="ECO:0000256" key="2">
    <source>
        <dbReference type="SAM" id="Phobius"/>
    </source>
</evidence>
<organism evidence="3">
    <name type="scientific">hydrothermal vent metagenome</name>
    <dbReference type="NCBI Taxonomy" id="652676"/>
    <lineage>
        <taxon>unclassified sequences</taxon>
        <taxon>metagenomes</taxon>
        <taxon>ecological metagenomes</taxon>
    </lineage>
</organism>
<feature type="region of interest" description="Disordered" evidence="1">
    <location>
        <begin position="36"/>
        <end position="59"/>
    </location>
</feature>
<dbReference type="AlphaFoldDB" id="A0A3B0UR10"/>